<reference evidence="1 2" key="1">
    <citation type="journal article" date="2019" name="Sci. Rep.">
        <title>Orb-weaving spider Araneus ventricosus genome elucidates the spidroin gene catalogue.</title>
        <authorList>
            <person name="Kono N."/>
            <person name="Nakamura H."/>
            <person name="Ohtoshi R."/>
            <person name="Moran D.A.P."/>
            <person name="Shinohara A."/>
            <person name="Yoshida Y."/>
            <person name="Fujiwara M."/>
            <person name="Mori M."/>
            <person name="Tomita M."/>
            <person name="Arakawa K."/>
        </authorList>
    </citation>
    <scope>NUCLEOTIDE SEQUENCE [LARGE SCALE GENOMIC DNA]</scope>
</reference>
<name>A0A4Y2S752_ARAVE</name>
<proteinExistence type="predicted"/>
<accession>A0A4Y2S752</accession>
<dbReference type="Proteomes" id="UP000499080">
    <property type="component" value="Unassembled WGS sequence"/>
</dbReference>
<keyword evidence="2" id="KW-1185">Reference proteome</keyword>
<organism evidence="1 2">
    <name type="scientific">Araneus ventricosus</name>
    <name type="common">Orbweaver spider</name>
    <name type="synonym">Epeira ventricosa</name>
    <dbReference type="NCBI Taxonomy" id="182803"/>
    <lineage>
        <taxon>Eukaryota</taxon>
        <taxon>Metazoa</taxon>
        <taxon>Ecdysozoa</taxon>
        <taxon>Arthropoda</taxon>
        <taxon>Chelicerata</taxon>
        <taxon>Arachnida</taxon>
        <taxon>Araneae</taxon>
        <taxon>Araneomorphae</taxon>
        <taxon>Entelegynae</taxon>
        <taxon>Araneoidea</taxon>
        <taxon>Araneidae</taxon>
        <taxon>Araneus</taxon>
    </lineage>
</organism>
<dbReference type="AlphaFoldDB" id="A0A4Y2S752"/>
<gene>
    <name evidence="1" type="ORF">AVEN_158440_1</name>
</gene>
<sequence length="157" mass="17282">MPVVPNPWAMAHLWASDSVLVGLEILVKSRSQYHRAYRWLDVSGVPRVSLGLRGICRFLVTGSSHLDIPSADSTTGRLLAQCSSGYHSSTCASHLDVPSGISKTGCSHLDVPSSGSYQRWLSRCSIRRRVPPVGSVIVFHRRRTSPGTLKSSPSRWW</sequence>
<comment type="caution">
    <text evidence="1">The sequence shown here is derived from an EMBL/GenBank/DDBJ whole genome shotgun (WGS) entry which is preliminary data.</text>
</comment>
<protein>
    <submittedName>
        <fullName evidence="1">Uncharacterized protein</fullName>
    </submittedName>
</protein>
<evidence type="ECO:0000313" key="1">
    <source>
        <dbReference type="EMBL" id="GBN83847.1"/>
    </source>
</evidence>
<evidence type="ECO:0000313" key="2">
    <source>
        <dbReference type="Proteomes" id="UP000499080"/>
    </source>
</evidence>
<dbReference type="EMBL" id="BGPR01020116">
    <property type="protein sequence ID" value="GBN83847.1"/>
    <property type="molecule type" value="Genomic_DNA"/>
</dbReference>